<gene>
    <name evidence="11" type="ORF">ALAG00032_LOCUS418</name>
</gene>
<organism evidence="11">
    <name type="scientific">Aureoumbra lagunensis</name>
    <dbReference type="NCBI Taxonomy" id="44058"/>
    <lineage>
        <taxon>Eukaryota</taxon>
        <taxon>Sar</taxon>
        <taxon>Stramenopiles</taxon>
        <taxon>Ochrophyta</taxon>
        <taxon>Pelagophyceae</taxon>
        <taxon>Pelagomonadales</taxon>
        <taxon>Aureoumbra</taxon>
    </lineage>
</organism>
<dbReference type="EMBL" id="HBIJ01000547">
    <property type="protein sequence ID" value="CAE0359689.1"/>
    <property type="molecule type" value="Transcribed_RNA"/>
</dbReference>
<keyword evidence="4 8" id="KW-0812">Transmembrane</keyword>
<keyword evidence="5 8" id="KW-1133">Transmembrane helix</keyword>
<evidence type="ECO:0000259" key="10">
    <source>
        <dbReference type="Pfam" id="PF03522"/>
    </source>
</evidence>
<evidence type="ECO:0000256" key="5">
    <source>
        <dbReference type="ARBA" id="ARBA00022989"/>
    </source>
</evidence>
<evidence type="ECO:0000256" key="2">
    <source>
        <dbReference type="ARBA" id="ARBA00010593"/>
    </source>
</evidence>
<keyword evidence="6 8" id="KW-0472">Membrane</keyword>
<dbReference type="InterPro" id="IPR004841">
    <property type="entry name" value="AA-permease/SLC12A_dom"/>
</dbReference>
<feature type="transmembrane region" description="Helical" evidence="8">
    <location>
        <begin position="315"/>
        <end position="336"/>
    </location>
</feature>
<sequence>MSAVATNGVPKSGGAYSIIKSSLGIQFGGVTGLLLFTANIFGCSMYILGAVEVLRTSYAGIEDINERLLGTIILLILTIIVLIGISYIARFAVLFLAGVFLALLSIWFGVIYTAVGNDNKSNIGVTGFSAGNLRNNFGPRYCDGWNFASLLGLFFPSCTDPLAGSNLSGDLRDPQAAIPIGTISAVLLSMVIFTIQVVLVAGASGRRGHCGSDDGLRGDTGGAFVIAIGWPLPFLVELGILVSTLGAGLQSLAGAPRLLSALAVDRIFPILDIFAPPKTTHVNRDEAEPRRAVILCAFLTCCCVMMNDLDMVAPFITLFFLTCYAIINGAAAFMAYEKAPNFRPTFRFFEWRVSIIGALLCIFIMFTIAPLYATAVLALSAALYKYVETQPAAANITATYDTELAQLVPHCTDEGKSKKKFWSRTQKQPSLPGEADWRASVRFRQARKAMLSLTEGDLQFKYWRPFVLYLCKLDDINATYQPQGGMLNLIQQLTKGGHGIALVSGVLLNQNTISKELAQFANECRFRLAHTLRQRKIEGFADVIISSSIIEGNRLLIQSKGMGVFRPNAVALGWPSTCGNSNTRDDPSGFCQLIEDASTFGKTVLVCKGTTEFPDDTQAFDRDSRIDIWWIYDLFPANGLLLLIPFLLQKNKTWKKSKLRLVVVSENAEEDDELNETVRGMLKAGGVIADLLLLHVAISDAPRFAHRRSGRVTETKQPNTVRFADQVTSIDESPPDDKNSADEDNINDEIISVTSLPSPMLRQDSRVQSNLDWDEYAQPSKLVNLVSDNSTTAELVVMPLPHRVPGQTARNWMTSVDTLIADLRRVIFVKETGEENIQFFN</sequence>
<dbReference type="GO" id="GO:1990573">
    <property type="term" value="P:potassium ion import across plasma membrane"/>
    <property type="evidence" value="ECO:0007669"/>
    <property type="project" value="TreeGrafter"/>
</dbReference>
<feature type="region of interest" description="Disordered" evidence="7">
    <location>
        <begin position="707"/>
        <end position="745"/>
    </location>
</feature>
<evidence type="ECO:0000256" key="8">
    <source>
        <dbReference type="SAM" id="Phobius"/>
    </source>
</evidence>
<evidence type="ECO:0000259" key="9">
    <source>
        <dbReference type="Pfam" id="PF00324"/>
    </source>
</evidence>
<dbReference type="GO" id="GO:0006884">
    <property type="term" value="P:cell volume homeostasis"/>
    <property type="evidence" value="ECO:0007669"/>
    <property type="project" value="TreeGrafter"/>
</dbReference>
<evidence type="ECO:0000256" key="4">
    <source>
        <dbReference type="ARBA" id="ARBA00022692"/>
    </source>
</evidence>
<dbReference type="GO" id="GO:0015379">
    <property type="term" value="F:potassium:chloride symporter activity"/>
    <property type="evidence" value="ECO:0007669"/>
    <property type="project" value="TreeGrafter"/>
</dbReference>
<evidence type="ECO:0008006" key="12">
    <source>
        <dbReference type="Google" id="ProtNLM"/>
    </source>
</evidence>
<dbReference type="Pfam" id="PF03522">
    <property type="entry name" value="SLC12"/>
    <property type="match status" value="2"/>
</dbReference>
<dbReference type="AlphaFoldDB" id="A0A7S3JQX1"/>
<keyword evidence="3" id="KW-0813">Transport</keyword>
<feature type="domain" description="SLC12A transporter C-terminal" evidence="10">
    <location>
        <begin position="621"/>
        <end position="681"/>
    </location>
</feature>
<evidence type="ECO:0000256" key="3">
    <source>
        <dbReference type="ARBA" id="ARBA00022448"/>
    </source>
</evidence>
<feature type="transmembrane region" description="Helical" evidence="8">
    <location>
        <begin position="25"/>
        <end position="48"/>
    </location>
</feature>
<dbReference type="InterPro" id="IPR004842">
    <property type="entry name" value="SLC12A_fam"/>
</dbReference>
<feature type="domain" description="Amino acid permease/ SLC12A" evidence="9">
    <location>
        <begin position="1"/>
        <end position="396"/>
    </location>
</feature>
<dbReference type="GO" id="GO:0016020">
    <property type="term" value="C:membrane"/>
    <property type="evidence" value="ECO:0007669"/>
    <property type="project" value="UniProtKB-SubCell"/>
</dbReference>
<name>A0A7S3JQX1_9STRA</name>
<feature type="transmembrane region" description="Helical" evidence="8">
    <location>
        <begin position="176"/>
        <end position="203"/>
    </location>
</feature>
<feature type="transmembrane region" description="Helical" evidence="8">
    <location>
        <begin position="94"/>
        <end position="115"/>
    </location>
</feature>
<accession>A0A7S3JQX1</accession>
<evidence type="ECO:0000256" key="1">
    <source>
        <dbReference type="ARBA" id="ARBA00004141"/>
    </source>
</evidence>
<evidence type="ECO:0000256" key="7">
    <source>
        <dbReference type="SAM" id="MobiDB-lite"/>
    </source>
</evidence>
<dbReference type="GO" id="GO:0055064">
    <property type="term" value="P:chloride ion homeostasis"/>
    <property type="evidence" value="ECO:0007669"/>
    <property type="project" value="TreeGrafter"/>
</dbReference>
<dbReference type="PANTHER" id="PTHR11827:SF72">
    <property type="entry name" value="GH08340P"/>
    <property type="match status" value="1"/>
</dbReference>
<feature type="domain" description="SLC12A transporter C-terminal" evidence="10">
    <location>
        <begin position="487"/>
        <end position="599"/>
    </location>
</feature>
<dbReference type="Gene3D" id="1.20.1740.10">
    <property type="entry name" value="Amino acid/polyamine transporter I"/>
    <property type="match status" value="1"/>
</dbReference>
<evidence type="ECO:0000313" key="11">
    <source>
        <dbReference type="EMBL" id="CAE0359689.1"/>
    </source>
</evidence>
<comment type="similarity">
    <text evidence="2">Belongs to the SLC12A transporter family.</text>
</comment>
<reference evidence="11" key="1">
    <citation type="submission" date="2021-01" db="EMBL/GenBank/DDBJ databases">
        <authorList>
            <person name="Corre E."/>
            <person name="Pelletier E."/>
            <person name="Niang G."/>
            <person name="Scheremetjew M."/>
            <person name="Finn R."/>
            <person name="Kale V."/>
            <person name="Holt S."/>
            <person name="Cochrane G."/>
            <person name="Meng A."/>
            <person name="Brown T."/>
            <person name="Cohen L."/>
        </authorList>
    </citation>
    <scope>NUCLEOTIDE SEQUENCE</scope>
    <source>
        <strain evidence="11">CCMP1510</strain>
    </source>
</reference>
<feature type="transmembrane region" description="Helical" evidence="8">
    <location>
        <begin position="68"/>
        <end position="88"/>
    </location>
</feature>
<evidence type="ECO:0000256" key="6">
    <source>
        <dbReference type="ARBA" id="ARBA00023136"/>
    </source>
</evidence>
<dbReference type="InterPro" id="IPR018491">
    <property type="entry name" value="SLC12_C"/>
</dbReference>
<feature type="transmembrane region" description="Helical" evidence="8">
    <location>
        <begin position="357"/>
        <end position="384"/>
    </location>
</feature>
<feature type="transmembrane region" description="Helical" evidence="8">
    <location>
        <begin position="223"/>
        <end position="249"/>
    </location>
</feature>
<dbReference type="GO" id="GO:0055075">
    <property type="term" value="P:potassium ion homeostasis"/>
    <property type="evidence" value="ECO:0007669"/>
    <property type="project" value="TreeGrafter"/>
</dbReference>
<proteinExistence type="inferred from homology"/>
<feature type="compositionally biased region" description="Polar residues" evidence="7">
    <location>
        <begin position="715"/>
        <end position="731"/>
    </location>
</feature>
<dbReference type="Pfam" id="PF00324">
    <property type="entry name" value="AA_permease"/>
    <property type="match status" value="1"/>
</dbReference>
<protein>
    <recommendedName>
        <fullName evidence="12">Amino acid permease/ SLC12A domain-containing protein</fullName>
    </recommendedName>
</protein>
<dbReference type="PANTHER" id="PTHR11827">
    <property type="entry name" value="SOLUTE CARRIER FAMILY 12, CATION COTRANSPORTERS"/>
    <property type="match status" value="1"/>
</dbReference>
<dbReference type="FunFam" id="1.20.1740.10:FF:000013">
    <property type="entry name" value="Solute carrier family 12 member"/>
    <property type="match status" value="1"/>
</dbReference>
<comment type="subcellular location">
    <subcellularLocation>
        <location evidence="1">Membrane</location>
        <topology evidence="1">Multi-pass membrane protein</topology>
    </subcellularLocation>
</comment>